<keyword evidence="1" id="KW-0812">Transmembrane</keyword>
<feature type="transmembrane region" description="Helical" evidence="1">
    <location>
        <begin position="62"/>
        <end position="84"/>
    </location>
</feature>
<accession>A0A9D2LBJ4</accession>
<dbReference type="AlphaFoldDB" id="A0A9D2LBJ4"/>
<reference evidence="2" key="2">
    <citation type="submission" date="2021-04" db="EMBL/GenBank/DDBJ databases">
        <authorList>
            <person name="Gilroy R."/>
        </authorList>
    </citation>
    <scope>NUCLEOTIDE SEQUENCE</scope>
    <source>
        <strain evidence="2">ChiHjej13B12-24818</strain>
    </source>
</reference>
<protein>
    <submittedName>
        <fullName evidence="2">Uncharacterized protein</fullName>
    </submittedName>
</protein>
<organism evidence="2 3">
    <name type="scientific">Candidatus Brachybacterium merdavium</name>
    <dbReference type="NCBI Taxonomy" id="2838513"/>
    <lineage>
        <taxon>Bacteria</taxon>
        <taxon>Bacillati</taxon>
        <taxon>Actinomycetota</taxon>
        <taxon>Actinomycetes</taxon>
        <taxon>Micrococcales</taxon>
        <taxon>Dermabacteraceae</taxon>
        <taxon>Brachybacterium</taxon>
    </lineage>
</organism>
<gene>
    <name evidence="2" type="ORF">H9786_02310</name>
</gene>
<evidence type="ECO:0000313" key="3">
    <source>
        <dbReference type="Proteomes" id="UP000823823"/>
    </source>
</evidence>
<keyword evidence="1" id="KW-0472">Membrane</keyword>
<reference evidence="2" key="1">
    <citation type="journal article" date="2021" name="PeerJ">
        <title>Extensive microbial diversity within the chicken gut microbiome revealed by metagenomics and culture.</title>
        <authorList>
            <person name="Gilroy R."/>
            <person name="Ravi A."/>
            <person name="Getino M."/>
            <person name="Pursley I."/>
            <person name="Horton D.L."/>
            <person name="Alikhan N.F."/>
            <person name="Baker D."/>
            <person name="Gharbi K."/>
            <person name="Hall N."/>
            <person name="Watson M."/>
            <person name="Adriaenssens E.M."/>
            <person name="Foster-Nyarko E."/>
            <person name="Jarju S."/>
            <person name="Secka A."/>
            <person name="Antonio M."/>
            <person name="Oren A."/>
            <person name="Chaudhuri R.R."/>
            <person name="La Ragione R."/>
            <person name="Hildebrand F."/>
            <person name="Pallen M.J."/>
        </authorList>
    </citation>
    <scope>NUCLEOTIDE SEQUENCE</scope>
    <source>
        <strain evidence="2">ChiHjej13B12-24818</strain>
    </source>
</reference>
<comment type="caution">
    <text evidence="2">The sequence shown here is derived from an EMBL/GenBank/DDBJ whole genome shotgun (WGS) entry which is preliminary data.</text>
</comment>
<feature type="transmembrane region" description="Helical" evidence="1">
    <location>
        <begin position="96"/>
        <end position="125"/>
    </location>
</feature>
<name>A0A9D2LBJ4_9MICO</name>
<sequence length="172" mass="17546">MPGDGVNWPRVRMLGMSLLIGVALLLLIRLGNSLASFLMADTLATGGEDLGAMALGGSLVTLLLWVANVIVSLAVLVVAIMAAVMGRGKARVGGIVVAVAIPVAVITSWIIGFIVGIVLGISASGDPATAAMTADGYRINAGIDALRVLVMIAIMAFGAWMVFDTAKKKLSA</sequence>
<proteinExistence type="predicted"/>
<dbReference type="EMBL" id="DWZH01000017">
    <property type="protein sequence ID" value="HJB09355.1"/>
    <property type="molecule type" value="Genomic_DNA"/>
</dbReference>
<evidence type="ECO:0000256" key="1">
    <source>
        <dbReference type="SAM" id="Phobius"/>
    </source>
</evidence>
<feature type="transmembrane region" description="Helical" evidence="1">
    <location>
        <begin position="145"/>
        <end position="163"/>
    </location>
</feature>
<keyword evidence="1" id="KW-1133">Transmembrane helix</keyword>
<evidence type="ECO:0000313" key="2">
    <source>
        <dbReference type="EMBL" id="HJB09355.1"/>
    </source>
</evidence>
<dbReference type="Proteomes" id="UP000823823">
    <property type="component" value="Unassembled WGS sequence"/>
</dbReference>